<dbReference type="Proteomes" id="UP000005408">
    <property type="component" value="Unassembled WGS sequence"/>
</dbReference>
<evidence type="ECO:0000313" key="2">
    <source>
        <dbReference type="EnsemblMetazoa" id="G19610.1:cds"/>
    </source>
</evidence>
<dbReference type="InterPro" id="IPR056748">
    <property type="entry name" value="VPS13-like_C"/>
</dbReference>
<dbReference type="EnsemblMetazoa" id="G19610.1">
    <property type="protein sequence ID" value="G19610.1:cds"/>
    <property type="gene ID" value="G19610"/>
</dbReference>
<keyword evidence="3" id="KW-1185">Reference proteome</keyword>
<dbReference type="Pfam" id="PF25037">
    <property type="entry name" value="VPS13_C"/>
    <property type="match status" value="1"/>
</dbReference>
<organism evidence="2 3">
    <name type="scientific">Magallana gigas</name>
    <name type="common">Pacific oyster</name>
    <name type="synonym">Crassostrea gigas</name>
    <dbReference type="NCBI Taxonomy" id="29159"/>
    <lineage>
        <taxon>Eukaryota</taxon>
        <taxon>Metazoa</taxon>
        <taxon>Spiralia</taxon>
        <taxon>Lophotrochozoa</taxon>
        <taxon>Mollusca</taxon>
        <taxon>Bivalvia</taxon>
        <taxon>Autobranchia</taxon>
        <taxon>Pteriomorphia</taxon>
        <taxon>Ostreida</taxon>
        <taxon>Ostreoidea</taxon>
        <taxon>Ostreidae</taxon>
        <taxon>Magallana</taxon>
    </lineage>
</organism>
<evidence type="ECO:0000259" key="1">
    <source>
        <dbReference type="Pfam" id="PF25037"/>
    </source>
</evidence>
<proteinExistence type="predicted"/>
<sequence>FAPLSYDDRADLLFITDRTILCLSKNRFSPGYDVKWEVERERIMGIPEVTDTKLVFTLKDKKGSMFSGNIIEISSSSPEILKWVQERLERV</sequence>
<evidence type="ECO:0000313" key="3">
    <source>
        <dbReference type="Proteomes" id="UP000005408"/>
    </source>
</evidence>
<reference evidence="2" key="1">
    <citation type="submission" date="2022-08" db="UniProtKB">
        <authorList>
            <consortium name="EnsemblMetazoa"/>
        </authorList>
    </citation>
    <scope>IDENTIFICATION</scope>
    <source>
        <strain evidence="2">05x7-T-G4-1.051#20</strain>
    </source>
</reference>
<accession>A0A8W8JNY6</accession>
<protein>
    <recommendedName>
        <fullName evidence="1">Intermembrane lipid transfer protein VPS13-like C-terminal domain-containing protein</fullName>
    </recommendedName>
</protein>
<feature type="domain" description="Intermembrane lipid transfer protein VPS13-like C-terminal" evidence="1">
    <location>
        <begin position="7"/>
        <end position="74"/>
    </location>
</feature>
<name>A0A8W8JNY6_MAGGI</name>
<dbReference type="AlphaFoldDB" id="A0A8W8JNY6"/>